<keyword evidence="3" id="KW-0812">Transmembrane</keyword>
<feature type="transmembrane region" description="Helical" evidence="3">
    <location>
        <begin position="357"/>
        <end position="377"/>
    </location>
</feature>
<dbReference type="Proteomes" id="UP000199371">
    <property type="component" value="Unassembled WGS sequence"/>
</dbReference>
<dbReference type="GO" id="GO:0005886">
    <property type="term" value="C:plasma membrane"/>
    <property type="evidence" value="ECO:0007669"/>
    <property type="project" value="TreeGrafter"/>
</dbReference>
<dbReference type="SMART" id="SM00267">
    <property type="entry name" value="GGDEF"/>
    <property type="match status" value="1"/>
</dbReference>
<dbReference type="GO" id="GO:0052621">
    <property type="term" value="F:diguanylate cyclase activity"/>
    <property type="evidence" value="ECO:0007669"/>
    <property type="project" value="UniProtKB-EC"/>
</dbReference>
<dbReference type="CDD" id="cd01949">
    <property type="entry name" value="GGDEF"/>
    <property type="match status" value="1"/>
</dbReference>
<dbReference type="GO" id="GO:1902201">
    <property type="term" value="P:negative regulation of bacterial-type flagellum-dependent cell motility"/>
    <property type="evidence" value="ECO:0007669"/>
    <property type="project" value="TreeGrafter"/>
</dbReference>
<dbReference type="SUPFAM" id="SSF55073">
    <property type="entry name" value="Nucleotide cyclase"/>
    <property type="match status" value="1"/>
</dbReference>
<evidence type="ECO:0000256" key="1">
    <source>
        <dbReference type="ARBA" id="ARBA00001946"/>
    </source>
</evidence>
<dbReference type="EMBL" id="FNXF01000006">
    <property type="protein sequence ID" value="SEH88760.1"/>
    <property type="molecule type" value="Genomic_DNA"/>
</dbReference>
<dbReference type="InterPro" id="IPR050469">
    <property type="entry name" value="Diguanylate_Cyclase"/>
</dbReference>
<dbReference type="Pfam" id="PF00990">
    <property type="entry name" value="GGDEF"/>
    <property type="match status" value="1"/>
</dbReference>
<gene>
    <name evidence="5" type="ORF">SAMN05660691_01967</name>
</gene>
<evidence type="ECO:0000313" key="5">
    <source>
        <dbReference type="EMBL" id="SEH88760.1"/>
    </source>
</evidence>
<keyword evidence="6" id="KW-1185">Reference proteome</keyword>
<dbReference type="PANTHER" id="PTHR45138">
    <property type="entry name" value="REGULATORY COMPONENTS OF SENSORY TRANSDUCTION SYSTEM"/>
    <property type="match status" value="1"/>
</dbReference>
<name>A0A1H6LJL5_9GAMM</name>
<dbReference type="PANTHER" id="PTHR45138:SF24">
    <property type="entry name" value="DIGUANYLATE CYCLASE DGCC-RELATED"/>
    <property type="match status" value="1"/>
</dbReference>
<evidence type="ECO:0000313" key="6">
    <source>
        <dbReference type="Proteomes" id="UP000199371"/>
    </source>
</evidence>
<evidence type="ECO:0000256" key="3">
    <source>
        <dbReference type="SAM" id="Phobius"/>
    </source>
</evidence>
<dbReference type="GO" id="GO:0043709">
    <property type="term" value="P:cell adhesion involved in single-species biofilm formation"/>
    <property type="evidence" value="ECO:0007669"/>
    <property type="project" value="TreeGrafter"/>
</dbReference>
<dbReference type="RefSeq" id="WP_177172201.1">
    <property type="nucleotide sequence ID" value="NZ_FNXF01000006.1"/>
</dbReference>
<dbReference type="SUPFAM" id="SSF48452">
    <property type="entry name" value="TPR-like"/>
    <property type="match status" value="1"/>
</dbReference>
<dbReference type="InterPro" id="IPR029787">
    <property type="entry name" value="Nucleotide_cyclase"/>
</dbReference>
<evidence type="ECO:0000259" key="4">
    <source>
        <dbReference type="PROSITE" id="PS50887"/>
    </source>
</evidence>
<dbReference type="InterPro" id="IPR011990">
    <property type="entry name" value="TPR-like_helical_dom_sf"/>
</dbReference>
<dbReference type="Gene3D" id="3.30.70.270">
    <property type="match status" value="1"/>
</dbReference>
<dbReference type="PROSITE" id="PS50887">
    <property type="entry name" value="GGDEF"/>
    <property type="match status" value="1"/>
</dbReference>
<dbReference type="InterPro" id="IPR043128">
    <property type="entry name" value="Rev_trsase/Diguanyl_cyclase"/>
</dbReference>
<keyword evidence="3" id="KW-0472">Membrane</keyword>
<dbReference type="InterPro" id="IPR000160">
    <property type="entry name" value="GGDEF_dom"/>
</dbReference>
<evidence type="ECO:0000256" key="2">
    <source>
        <dbReference type="ARBA" id="ARBA00012528"/>
    </source>
</evidence>
<dbReference type="FunFam" id="3.30.70.270:FF:000001">
    <property type="entry name" value="Diguanylate cyclase domain protein"/>
    <property type="match status" value="1"/>
</dbReference>
<dbReference type="NCBIfam" id="TIGR00254">
    <property type="entry name" value="GGDEF"/>
    <property type="match status" value="1"/>
</dbReference>
<protein>
    <recommendedName>
        <fullName evidence="2">diguanylate cyclase</fullName>
        <ecNumber evidence="2">2.7.7.65</ecNumber>
    </recommendedName>
</protein>
<reference evidence="6" key="1">
    <citation type="submission" date="2016-10" db="EMBL/GenBank/DDBJ databases">
        <authorList>
            <person name="Varghese N."/>
            <person name="Submissions S."/>
        </authorList>
    </citation>
    <scope>NUCLEOTIDE SEQUENCE [LARGE SCALE GENOMIC DNA]</scope>
    <source>
        <strain evidence="6">DSM 17616</strain>
    </source>
</reference>
<accession>A0A1H6LJL5</accession>
<feature type="domain" description="GGDEF" evidence="4">
    <location>
        <begin position="417"/>
        <end position="550"/>
    </location>
</feature>
<sequence length="553" mass="62826">MTARLDALDDLKVVNVAEFSEKLAIIAENPAELTQYQQDYLELLQSYEKSLRGDFDGAAVLLESMLARDTAPEIVFRVKALLVNVFAVTRNYRNAFSYLEQVSREVQSVTSTRAKEHGLSVLAYTYNQLSEFDIARFYAQLLINSATSEKALCHGRHHLIESLYGLGQWELFSTNVELSVSHCVNHRELIFANLIRLKYYNYLLLHEQYQQADEYYQSFIDSVAKTNYPFLLAGVLGAAAKNNLALAQYDAAEELARRTLQYSGSSEFSVPVLNAYDVLYQVNHSRRDYNKALEYHIKYTSALKANSDDRFVRQQAYHVAKAEIEVKDQRLALLDKDNELLFLQKNLYEQEVQQNRLIMLLLLLIVALVSFMAYRGMSGRSRFKKMAEYDQLTGISNRYHFNNQARVALDYCELDAKPAALILFDLDYFKNINDQYGHAAGDWALQQVVKTCRNFMRNNDVFGRIGGEEFAVVLPGCHADKAALMAEICRDAIATIDTKGSGYTFPLRASFGVSSSDTSGYQLKQLLADADLAMYKAKQSGRDQVSMYTEELG</sequence>
<dbReference type="EC" id="2.7.7.65" evidence="2"/>
<keyword evidence="3" id="KW-1133">Transmembrane helix</keyword>
<dbReference type="Gene3D" id="1.25.40.10">
    <property type="entry name" value="Tetratricopeptide repeat domain"/>
    <property type="match status" value="1"/>
</dbReference>
<proteinExistence type="predicted"/>
<dbReference type="STRING" id="173990.SAMN05660691_01967"/>
<comment type="cofactor">
    <cofactor evidence="1">
        <name>Mg(2+)</name>
        <dbReference type="ChEBI" id="CHEBI:18420"/>
    </cofactor>
</comment>
<organism evidence="5 6">
    <name type="scientific">Rheinheimera pacifica</name>
    <dbReference type="NCBI Taxonomy" id="173990"/>
    <lineage>
        <taxon>Bacteria</taxon>
        <taxon>Pseudomonadati</taxon>
        <taxon>Pseudomonadota</taxon>
        <taxon>Gammaproteobacteria</taxon>
        <taxon>Chromatiales</taxon>
        <taxon>Chromatiaceae</taxon>
        <taxon>Rheinheimera</taxon>
    </lineage>
</organism>
<dbReference type="AlphaFoldDB" id="A0A1H6LJL5"/>